<sequence length="122" mass="13503">MKEKMTGQNLPTFAHVLNQATSQETWKTYFCAHNINKDIPSACTVFKGLKFPKHAQDNSIQLLSSTTNKRITTARNIDSSNPDNSNNNKESQSSLGGISSPPEKGPYLSPRNESLVFSMLKT</sequence>
<evidence type="ECO:0000313" key="2">
    <source>
        <dbReference type="Proteomes" id="UP001165960"/>
    </source>
</evidence>
<keyword evidence="2" id="KW-1185">Reference proteome</keyword>
<name>A0ACC2TQJ5_9FUNG</name>
<reference evidence="1" key="1">
    <citation type="submission" date="2022-04" db="EMBL/GenBank/DDBJ databases">
        <title>Genome of the entomopathogenic fungus Entomophthora muscae.</title>
        <authorList>
            <person name="Elya C."/>
            <person name="Lovett B.R."/>
            <person name="Lee E."/>
            <person name="Macias A.M."/>
            <person name="Hajek A.E."/>
            <person name="De Bivort B.L."/>
            <person name="Kasson M.T."/>
            <person name="De Fine Licht H.H."/>
            <person name="Stajich J.E."/>
        </authorList>
    </citation>
    <scope>NUCLEOTIDE SEQUENCE</scope>
    <source>
        <strain evidence="1">Berkeley</strain>
    </source>
</reference>
<dbReference type="EMBL" id="QTSX02002247">
    <property type="protein sequence ID" value="KAJ9076782.1"/>
    <property type="molecule type" value="Genomic_DNA"/>
</dbReference>
<evidence type="ECO:0000313" key="1">
    <source>
        <dbReference type="EMBL" id="KAJ9076782.1"/>
    </source>
</evidence>
<gene>
    <name evidence="1" type="ORF">DSO57_1022970</name>
</gene>
<proteinExistence type="predicted"/>
<protein>
    <submittedName>
        <fullName evidence="1">Uncharacterized protein</fullName>
    </submittedName>
</protein>
<organism evidence="1 2">
    <name type="scientific">Entomophthora muscae</name>
    <dbReference type="NCBI Taxonomy" id="34485"/>
    <lineage>
        <taxon>Eukaryota</taxon>
        <taxon>Fungi</taxon>
        <taxon>Fungi incertae sedis</taxon>
        <taxon>Zoopagomycota</taxon>
        <taxon>Entomophthoromycotina</taxon>
        <taxon>Entomophthoromycetes</taxon>
        <taxon>Entomophthorales</taxon>
        <taxon>Entomophthoraceae</taxon>
        <taxon>Entomophthora</taxon>
    </lineage>
</organism>
<comment type="caution">
    <text evidence="1">The sequence shown here is derived from an EMBL/GenBank/DDBJ whole genome shotgun (WGS) entry which is preliminary data.</text>
</comment>
<accession>A0ACC2TQJ5</accession>
<dbReference type="Proteomes" id="UP001165960">
    <property type="component" value="Unassembled WGS sequence"/>
</dbReference>